<feature type="transmembrane region" description="Helical" evidence="2">
    <location>
        <begin position="164"/>
        <end position="181"/>
    </location>
</feature>
<keyword evidence="2" id="KW-1133">Transmembrane helix</keyword>
<feature type="region of interest" description="Disordered" evidence="1">
    <location>
        <begin position="1"/>
        <end position="22"/>
    </location>
</feature>
<gene>
    <name evidence="4" type="ORF">KB893_016055</name>
    <name evidence="3" type="ORF">KB893_09735</name>
</gene>
<keyword evidence="5" id="KW-1185">Reference proteome</keyword>
<name>A0A8J8AXW7_9GAMM</name>
<dbReference type="RefSeq" id="WP_211926720.1">
    <property type="nucleotide sequence ID" value="NZ_JAGQFT020000013.1"/>
</dbReference>
<feature type="transmembrane region" description="Helical" evidence="2">
    <location>
        <begin position="55"/>
        <end position="73"/>
    </location>
</feature>
<evidence type="ECO:0000313" key="5">
    <source>
        <dbReference type="Proteomes" id="UP000675747"/>
    </source>
</evidence>
<accession>A0A8J8AXW7</accession>
<protein>
    <submittedName>
        <fullName evidence="3">Uncharacterized protein</fullName>
    </submittedName>
</protein>
<dbReference type="EMBL" id="JAGQFT010000075">
    <property type="protein sequence ID" value="MBR0562792.1"/>
    <property type="molecule type" value="Genomic_DNA"/>
</dbReference>
<organism evidence="3">
    <name type="scientific">Coralloluteibacterium stylophorae</name>
    <dbReference type="NCBI Taxonomy" id="1776034"/>
    <lineage>
        <taxon>Bacteria</taxon>
        <taxon>Pseudomonadati</taxon>
        <taxon>Pseudomonadota</taxon>
        <taxon>Gammaproteobacteria</taxon>
        <taxon>Lysobacterales</taxon>
        <taxon>Lysobacteraceae</taxon>
        <taxon>Coralloluteibacterium</taxon>
    </lineage>
</organism>
<evidence type="ECO:0000256" key="1">
    <source>
        <dbReference type="SAM" id="MobiDB-lite"/>
    </source>
</evidence>
<dbReference type="EMBL" id="JAGQFT020000013">
    <property type="protein sequence ID" value="MBS7458655.1"/>
    <property type="molecule type" value="Genomic_DNA"/>
</dbReference>
<sequence>MTRDPRRADAPTPAPPTRARHAARRPLAAAGAVLLALAALNTLYSLAFAPEEGSAAGALLVNAVGAVLGLLLVRGHLGAARAAAWYAAFGIAFAVAAYLVFLPVLKPLAVWMWELRLEFAGTGGALLRGAVNLAALVWVYRCLRGPRVLAARRDAGRGSAPPRSGFVLGAVLVVAIAGFVHHSRSGARHEQAAEVARERFGPDKRYHVRYVTRAHNGNHAIVFVYDDTQARNEQVSW</sequence>
<keyword evidence="2" id="KW-0472">Membrane</keyword>
<evidence type="ECO:0000313" key="4">
    <source>
        <dbReference type="EMBL" id="MBS7458655.1"/>
    </source>
</evidence>
<dbReference type="Proteomes" id="UP000675747">
    <property type="component" value="Unassembled WGS sequence"/>
</dbReference>
<comment type="caution">
    <text evidence="3">The sequence shown here is derived from an EMBL/GenBank/DDBJ whole genome shotgun (WGS) entry which is preliminary data.</text>
</comment>
<keyword evidence="2" id="KW-0812">Transmembrane</keyword>
<evidence type="ECO:0000256" key="2">
    <source>
        <dbReference type="SAM" id="Phobius"/>
    </source>
</evidence>
<evidence type="ECO:0000313" key="3">
    <source>
        <dbReference type="EMBL" id="MBR0562792.1"/>
    </source>
</evidence>
<feature type="transmembrane region" description="Helical" evidence="2">
    <location>
        <begin position="125"/>
        <end position="143"/>
    </location>
</feature>
<reference evidence="3" key="2">
    <citation type="submission" date="2021-04" db="EMBL/GenBank/DDBJ databases">
        <authorList>
            <person name="Karlyshev A.V."/>
        </authorList>
    </citation>
    <scope>NUCLEOTIDE SEQUENCE</scope>
    <source>
        <strain evidence="3">LMG 29479</strain>
    </source>
</reference>
<proteinExistence type="predicted"/>
<feature type="transmembrane region" description="Helical" evidence="2">
    <location>
        <begin position="27"/>
        <end position="49"/>
    </location>
</feature>
<reference evidence="4 5" key="1">
    <citation type="journal article" date="2021" name="Microbiol. Resour. Announc.">
        <title>Draft Genome Sequence of Coralloluteibacterium stylophorae LMG 29479T.</title>
        <authorList>
            <person name="Karlyshev A.V."/>
            <person name="Kudryashova E.B."/>
            <person name="Ariskina E.V."/>
            <person name="Conroy A.P."/>
            <person name="Abidueva E.Y."/>
        </authorList>
    </citation>
    <scope>NUCLEOTIDE SEQUENCE [LARGE SCALE GENOMIC DNA]</scope>
    <source>
        <strain evidence="4 5">LMG 29479</strain>
    </source>
</reference>
<dbReference type="AlphaFoldDB" id="A0A8J8AXW7"/>
<feature type="transmembrane region" description="Helical" evidence="2">
    <location>
        <begin position="85"/>
        <end position="105"/>
    </location>
</feature>